<gene>
    <name evidence="5" type="ORF">HF521_004248</name>
</gene>
<evidence type="ECO:0000256" key="2">
    <source>
        <dbReference type="ARBA" id="ARBA00022771"/>
    </source>
</evidence>
<dbReference type="SMART" id="SM00589">
    <property type="entry name" value="PRY"/>
    <property type="match status" value="1"/>
</dbReference>
<keyword evidence="6" id="KW-1185">Reference proteome</keyword>
<sequence length="268" mass="30252">MMWTGGTFCQCPQTNSTSTSSVLFTSLRPSLAMVTKESSQHPLFVAGLMDARMAERWRLCKFTSDYRSEEAPPYDACVPEPTTREELIKHWIPLSLDDRTAQKLLWISEGGAKVSRMSEQPCPVLDRPERYENAPQVLCKEGLRGRRGYWEVEYEGWVVVGVVYTSSGRKAKDGECGLGENDSSWALGWGGSHYQAWHDGESVEVSGNRSNTIGIYVDHPAGVVAFYLVDGEPREARLLHRYKTCFTDELLPGFWVGLKSQCWILRKD</sequence>
<feature type="domain" description="B30.2/SPRY" evidence="4">
    <location>
        <begin position="74"/>
        <end position="268"/>
    </location>
</feature>
<accession>A0A8T0AZ70</accession>
<dbReference type="InterPro" id="IPR001870">
    <property type="entry name" value="B30.2/SPRY"/>
</dbReference>
<evidence type="ECO:0000256" key="3">
    <source>
        <dbReference type="ARBA" id="ARBA00022833"/>
    </source>
</evidence>
<dbReference type="InterPro" id="IPR051051">
    <property type="entry name" value="E3_ubiq-ligase_TRIM/RNF"/>
</dbReference>
<dbReference type="PANTHER" id="PTHR25465:SF80">
    <property type="entry name" value="TRIPARTITE MOTIF-CONTAINING PROTEIN 16-LIKE"/>
    <property type="match status" value="1"/>
</dbReference>
<dbReference type="EMBL" id="JABFDY010000014">
    <property type="protein sequence ID" value="KAF7697738.1"/>
    <property type="molecule type" value="Genomic_DNA"/>
</dbReference>
<evidence type="ECO:0000259" key="4">
    <source>
        <dbReference type="PROSITE" id="PS50188"/>
    </source>
</evidence>
<proteinExistence type="predicted"/>
<reference evidence="5" key="1">
    <citation type="submission" date="2020-08" db="EMBL/GenBank/DDBJ databases">
        <title>Chromosome-level assembly of Southern catfish (Silurus meridionalis) provides insights into visual adaptation to the nocturnal and benthic lifestyles.</title>
        <authorList>
            <person name="Zhang Y."/>
            <person name="Wang D."/>
            <person name="Peng Z."/>
        </authorList>
    </citation>
    <scope>NUCLEOTIDE SEQUENCE</scope>
    <source>
        <strain evidence="5">SWU-2019-XX</strain>
        <tissue evidence="5">Muscle</tissue>
    </source>
</reference>
<dbReference type="GO" id="GO:0005737">
    <property type="term" value="C:cytoplasm"/>
    <property type="evidence" value="ECO:0007669"/>
    <property type="project" value="UniProtKB-ARBA"/>
</dbReference>
<protein>
    <recommendedName>
        <fullName evidence="4">B30.2/SPRY domain-containing protein</fullName>
    </recommendedName>
</protein>
<keyword evidence="3" id="KW-0862">Zinc</keyword>
<organism evidence="5 6">
    <name type="scientific">Silurus meridionalis</name>
    <name type="common">Southern catfish</name>
    <name type="synonym">Silurus soldatovi meridionalis</name>
    <dbReference type="NCBI Taxonomy" id="175797"/>
    <lineage>
        <taxon>Eukaryota</taxon>
        <taxon>Metazoa</taxon>
        <taxon>Chordata</taxon>
        <taxon>Craniata</taxon>
        <taxon>Vertebrata</taxon>
        <taxon>Euteleostomi</taxon>
        <taxon>Actinopterygii</taxon>
        <taxon>Neopterygii</taxon>
        <taxon>Teleostei</taxon>
        <taxon>Ostariophysi</taxon>
        <taxon>Siluriformes</taxon>
        <taxon>Siluridae</taxon>
        <taxon>Silurus</taxon>
    </lineage>
</organism>
<dbReference type="InterPro" id="IPR003877">
    <property type="entry name" value="SPRY_dom"/>
</dbReference>
<dbReference type="SUPFAM" id="SSF49899">
    <property type="entry name" value="Concanavalin A-like lectins/glucanases"/>
    <property type="match status" value="1"/>
</dbReference>
<dbReference type="PROSITE" id="PS50188">
    <property type="entry name" value="B302_SPRY"/>
    <property type="match status" value="1"/>
</dbReference>
<dbReference type="Pfam" id="PF00622">
    <property type="entry name" value="SPRY"/>
    <property type="match status" value="1"/>
</dbReference>
<dbReference type="Gene3D" id="2.60.120.920">
    <property type="match status" value="1"/>
</dbReference>
<keyword evidence="1" id="KW-0479">Metal-binding</keyword>
<dbReference type="SMART" id="SM00449">
    <property type="entry name" value="SPRY"/>
    <property type="match status" value="1"/>
</dbReference>
<name>A0A8T0AZ70_SILME</name>
<evidence type="ECO:0000313" key="5">
    <source>
        <dbReference type="EMBL" id="KAF7697738.1"/>
    </source>
</evidence>
<dbReference type="InterPro" id="IPR003879">
    <property type="entry name" value="Butyrophylin_SPRY"/>
</dbReference>
<keyword evidence="2" id="KW-0863">Zinc-finger</keyword>
<dbReference type="InterPro" id="IPR043136">
    <property type="entry name" value="B30.2/SPRY_sf"/>
</dbReference>
<dbReference type="GO" id="GO:0008270">
    <property type="term" value="F:zinc ion binding"/>
    <property type="evidence" value="ECO:0007669"/>
    <property type="project" value="UniProtKB-KW"/>
</dbReference>
<dbReference type="InterPro" id="IPR013320">
    <property type="entry name" value="ConA-like_dom_sf"/>
</dbReference>
<evidence type="ECO:0000313" key="6">
    <source>
        <dbReference type="Proteomes" id="UP000606274"/>
    </source>
</evidence>
<dbReference type="AlphaFoldDB" id="A0A8T0AZ70"/>
<comment type="caution">
    <text evidence="5">The sequence shown here is derived from an EMBL/GenBank/DDBJ whole genome shotgun (WGS) entry which is preliminary data.</text>
</comment>
<dbReference type="Proteomes" id="UP000606274">
    <property type="component" value="Unassembled WGS sequence"/>
</dbReference>
<dbReference type="PANTHER" id="PTHR25465">
    <property type="entry name" value="B-BOX DOMAIN CONTAINING"/>
    <property type="match status" value="1"/>
</dbReference>
<evidence type="ECO:0000256" key="1">
    <source>
        <dbReference type="ARBA" id="ARBA00022723"/>
    </source>
</evidence>
<dbReference type="PRINTS" id="PR01407">
    <property type="entry name" value="BUTYPHLNCDUF"/>
</dbReference>
<dbReference type="Pfam" id="PF13765">
    <property type="entry name" value="PRY"/>
    <property type="match status" value="1"/>
</dbReference>
<dbReference type="InterPro" id="IPR006574">
    <property type="entry name" value="PRY"/>
</dbReference>